<evidence type="ECO:0000256" key="2">
    <source>
        <dbReference type="ARBA" id="ARBA00022630"/>
    </source>
</evidence>
<dbReference type="Gene3D" id="3.30.710.10">
    <property type="entry name" value="Potassium Channel Kv1.1, Chain A"/>
    <property type="match status" value="1"/>
</dbReference>
<dbReference type="InterPro" id="IPR036188">
    <property type="entry name" value="FAD/NAD-bd_sf"/>
</dbReference>
<feature type="region of interest" description="Disordered" evidence="5">
    <location>
        <begin position="218"/>
        <end position="253"/>
    </location>
</feature>
<evidence type="ECO:0000256" key="5">
    <source>
        <dbReference type="SAM" id="MobiDB-lite"/>
    </source>
</evidence>
<name>A0A8H4NR33_9HYPO</name>
<keyword evidence="4" id="KW-0560">Oxidoreductase</keyword>
<evidence type="ECO:0000313" key="8">
    <source>
        <dbReference type="Proteomes" id="UP000605986"/>
    </source>
</evidence>
<evidence type="ECO:0000256" key="4">
    <source>
        <dbReference type="ARBA" id="ARBA00023002"/>
    </source>
</evidence>
<comment type="similarity">
    <text evidence="1">Belongs to the FAD-binding monooxygenase family.</text>
</comment>
<dbReference type="Gene3D" id="3.50.50.60">
    <property type="entry name" value="FAD/NAD(P)-binding domain"/>
    <property type="match status" value="2"/>
</dbReference>
<dbReference type="PRINTS" id="PR00469">
    <property type="entry name" value="PNDRDTASEII"/>
</dbReference>
<reference evidence="7" key="1">
    <citation type="submission" date="2020-01" db="EMBL/GenBank/DDBJ databases">
        <title>Identification and distribution of gene clusters putatively required for synthesis of sphingolipid metabolism inhibitors in phylogenetically diverse species of the filamentous fungus Fusarium.</title>
        <authorList>
            <person name="Kim H.-S."/>
            <person name="Busman M."/>
            <person name="Brown D.W."/>
            <person name="Divon H."/>
            <person name="Uhlig S."/>
            <person name="Proctor R.H."/>
        </authorList>
    </citation>
    <scope>NUCLEOTIDE SEQUENCE</scope>
    <source>
        <strain evidence="7">NRRL 53441</strain>
    </source>
</reference>
<evidence type="ECO:0000313" key="7">
    <source>
        <dbReference type="EMBL" id="KAF4447944.1"/>
    </source>
</evidence>
<dbReference type="Pfam" id="PF00743">
    <property type="entry name" value="FMO-like"/>
    <property type="match status" value="1"/>
</dbReference>
<dbReference type="PANTHER" id="PTHR42877:SF7">
    <property type="entry name" value="FLAVIN-BINDING MONOOXYGENASE-RELATED"/>
    <property type="match status" value="1"/>
</dbReference>
<dbReference type="AlphaFoldDB" id="A0A8H4NR33"/>
<dbReference type="OrthoDB" id="74360at2759"/>
<dbReference type="SUPFAM" id="SSF54695">
    <property type="entry name" value="POZ domain"/>
    <property type="match status" value="1"/>
</dbReference>
<dbReference type="PANTHER" id="PTHR42877">
    <property type="entry name" value="L-ORNITHINE N(5)-MONOOXYGENASE-RELATED"/>
    <property type="match status" value="1"/>
</dbReference>
<dbReference type="InterPro" id="IPR000210">
    <property type="entry name" value="BTB/POZ_dom"/>
</dbReference>
<dbReference type="EMBL" id="JAADJG010000368">
    <property type="protein sequence ID" value="KAF4447944.1"/>
    <property type="molecule type" value="Genomic_DNA"/>
</dbReference>
<organism evidence="7 8">
    <name type="scientific">Fusarium austroafricanum</name>
    <dbReference type="NCBI Taxonomy" id="2364996"/>
    <lineage>
        <taxon>Eukaryota</taxon>
        <taxon>Fungi</taxon>
        <taxon>Dikarya</taxon>
        <taxon>Ascomycota</taxon>
        <taxon>Pezizomycotina</taxon>
        <taxon>Sordariomycetes</taxon>
        <taxon>Hypocreomycetidae</taxon>
        <taxon>Hypocreales</taxon>
        <taxon>Nectriaceae</taxon>
        <taxon>Fusarium</taxon>
        <taxon>Fusarium concolor species complex</taxon>
    </lineage>
</organism>
<feature type="compositionally biased region" description="Polar residues" evidence="5">
    <location>
        <begin position="230"/>
        <end position="243"/>
    </location>
</feature>
<evidence type="ECO:0000256" key="1">
    <source>
        <dbReference type="ARBA" id="ARBA00010139"/>
    </source>
</evidence>
<dbReference type="PROSITE" id="PS50097">
    <property type="entry name" value="BTB"/>
    <property type="match status" value="1"/>
</dbReference>
<dbReference type="InterPro" id="IPR051209">
    <property type="entry name" value="FAD-bind_Monooxygenase_sf"/>
</dbReference>
<dbReference type="GO" id="GO:0004499">
    <property type="term" value="F:N,N-dimethylaniline monooxygenase activity"/>
    <property type="evidence" value="ECO:0007669"/>
    <property type="project" value="InterPro"/>
</dbReference>
<protein>
    <recommendedName>
        <fullName evidence="6">BTB domain-containing protein</fullName>
    </recommendedName>
</protein>
<evidence type="ECO:0000259" key="6">
    <source>
        <dbReference type="PROSITE" id="PS50097"/>
    </source>
</evidence>
<keyword evidence="8" id="KW-1185">Reference proteome</keyword>
<dbReference type="GO" id="GO:0050660">
    <property type="term" value="F:flavin adenine dinucleotide binding"/>
    <property type="evidence" value="ECO:0007669"/>
    <property type="project" value="InterPro"/>
</dbReference>
<dbReference type="Pfam" id="PF00651">
    <property type="entry name" value="BTB"/>
    <property type="match status" value="1"/>
</dbReference>
<evidence type="ECO:0000256" key="3">
    <source>
        <dbReference type="ARBA" id="ARBA00022827"/>
    </source>
</evidence>
<keyword evidence="2" id="KW-0285">Flavoprotein</keyword>
<accession>A0A8H4NR33</accession>
<proteinExistence type="inferred from homology"/>
<dbReference type="GO" id="GO:0050661">
    <property type="term" value="F:NADP binding"/>
    <property type="evidence" value="ECO:0007669"/>
    <property type="project" value="InterPro"/>
</dbReference>
<gene>
    <name evidence="7" type="ORF">F53441_8603</name>
</gene>
<dbReference type="SUPFAM" id="SSF51905">
    <property type="entry name" value="FAD/NAD(P)-binding domain"/>
    <property type="match status" value="3"/>
</dbReference>
<sequence>MALPSHALSLPLAKSGKYSDFTLVFKWHEFKLHLVIVCPQSPVLAAALGGNFQESASKLITVTEFDLPTVYYMVSFLYTGEIRKQKSYSQLTPISPEITEDGTVTDLLSHVRVNAIADYYNIQKLAQLANLKIHAILTEGQTAELLRQVMAEVSKSNRDADLYSVIALAAAKCIEALADSQEFEDVELEHSLAIKTLQACGKRIYKLEHQLKAATKKAAEQKRWRKRKQTQANDKTPVLNQKPSTDKTEAGSTTFTNGIHESFTCKDAPVENQRPLKVRVIGAGYSGVYLGIRIPQRLRNIDLKIYDKNEGVGGTWWENRYPGCACDIPSHSYQYTFAPNKTWSGFYAPSHEICAYIDDVAEKYGAKRFIHLQHKVTSATWNDTTKKWDLCVQTNSGSFTEEVDIVISARGNLNDIAWPDIPGFDTFKGTKMHSAAWDQEYDFKNKKIAIIGGGSSSIQIVPELQKVEGAELSCFVRSKVWISNRFGDVTMKQLGWDASDLKFTPDRLETFAKSDDEYLRFRKRIEDDGNLVHLSTLQGSEMQNMFVSMFTKITNDVLGSRPDLLESFSPSFGVGCRRLTPGPGYLEALVQPNVTFITQAIESINETGLKLSGPEARQIDVDVLVCATGFNTNYTPPFPVIGKQGMALADKFNPFPATYLTMAVDGFPNYFMMLGPNSAIGAGSLTCLLEAEGDYIVKCIRKLQKEDYITMMPKPARVNDFSEYIGEYFKKTVYMDDCKSWYKIGGGYGDKISALWPGSVMHALETLRAPRWEDFDFEEMHENRLRWLGNGWSVCVMEEEEQGDPSWYINPDVVDVPPQGKPERDPKFLARPFSY</sequence>
<comment type="caution">
    <text evidence="7">The sequence shown here is derived from an EMBL/GenBank/DDBJ whole genome shotgun (WGS) entry which is preliminary data.</text>
</comment>
<dbReference type="InterPro" id="IPR020946">
    <property type="entry name" value="Flavin_mOase-like"/>
</dbReference>
<keyword evidence="3" id="KW-0274">FAD</keyword>
<dbReference type="InterPro" id="IPR011333">
    <property type="entry name" value="SKP1/BTB/POZ_sf"/>
</dbReference>
<feature type="domain" description="BTB" evidence="6">
    <location>
        <begin position="19"/>
        <end position="86"/>
    </location>
</feature>
<dbReference type="CDD" id="cd18186">
    <property type="entry name" value="BTB_POZ_ZBTB_KLHL-like"/>
    <property type="match status" value="1"/>
</dbReference>
<dbReference type="Proteomes" id="UP000605986">
    <property type="component" value="Unassembled WGS sequence"/>
</dbReference>